<dbReference type="AlphaFoldDB" id="A0A8K0H115"/>
<name>A0A8K0H115_9ROSA</name>
<evidence type="ECO:0000256" key="1">
    <source>
        <dbReference type="SAM" id="Phobius"/>
    </source>
</evidence>
<keyword evidence="1" id="KW-1133">Transmembrane helix</keyword>
<accession>A0A8K0H115</accession>
<comment type="caution">
    <text evidence="2">The sequence shown here is derived from an EMBL/GenBank/DDBJ whole genome shotgun (WGS) entry which is preliminary data.</text>
</comment>
<dbReference type="Proteomes" id="UP000796880">
    <property type="component" value="Unassembled WGS sequence"/>
</dbReference>
<dbReference type="OrthoDB" id="674678at2759"/>
<dbReference type="EMBL" id="VOIH02000006">
    <property type="protein sequence ID" value="KAF3443712.1"/>
    <property type="molecule type" value="Genomic_DNA"/>
</dbReference>
<dbReference type="InterPro" id="IPR055301">
    <property type="entry name" value="Lea14-like_2"/>
</dbReference>
<organism evidence="2 3">
    <name type="scientific">Rhamnella rubrinervis</name>
    <dbReference type="NCBI Taxonomy" id="2594499"/>
    <lineage>
        <taxon>Eukaryota</taxon>
        <taxon>Viridiplantae</taxon>
        <taxon>Streptophyta</taxon>
        <taxon>Embryophyta</taxon>
        <taxon>Tracheophyta</taxon>
        <taxon>Spermatophyta</taxon>
        <taxon>Magnoliopsida</taxon>
        <taxon>eudicotyledons</taxon>
        <taxon>Gunneridae</taxon>
        <taxon>Pentapetalae</taxon>
        <taxon>rosids</taxon>
        <taxon>fabids</taxon>
        <taxon>Rosales</taxon>
        <taxon>Rhamnaceae</taxon>
        <taxon>rhamnoid group</taxon>
        <taxon>Rhamneae</taxon>
        <taxon>Rhamnella</taxon>
    </lineage>
</organism>
<evidence type="ECO:0008006" key="4">
    <source>
        <dbReference type="Google" id="ProtNLM"/>
    </source>
</evidence>
<proteinExistence type="predicted"/>
<keyword evidence="1" id="KW-0472">Membrane</keyword>
<keyword evidence="3" id="KW-1185">Reference proteome</keyword>
<reference evidence="2" key="1">
    <citation type="submission" date="2020-03" db="EMBL/GenBank/DDBJ databases">
        <title>A high-quality chromosome-level genome assembly of a woody plant with both climbing and erect habits, Rhamnella rubrinervis.</title>
        <authorList>
            <person name="Lu Z."/>
            <person name="Yang Y."/>
            <person name="Zhu X."/>
            <person name="Sun Y."/>
        </authorList>
    </citation>
    <scope>NUCLEOTIDE SEQUENCE</scope>
    <source>
        <strain evidence="2">BYM</strain>
        <tissue evidence="2">Leaf</tissue>
    </source>
</reference>
<dbReference type="PANTHER" id="PTHR31852">
    <property type="entry name" value="LATE EMBRYOGENESIS ABUNDANT (LEA) HYDROXYPROLINE-RICH GLYCOPROTEIN FAMILY"/>
    <property type="match status" value="1"/>
</dbReference>
<evidence type="ECO:0000313" key="3">
    <source>
        <dbReference type="Proteomes" id="UP000796880"/>
    </source>
</evidence>
<protein>
    <recommendedName>
        <fullName evidence="4">Late embryogenesis abundant protein LEA-2 subgroup domain-containing protein</fullName>
    </recommendedName>
</protein>
<feature type="transmembrane region" description="Helical" evidence="1">
    <location>
        <begin position="12"/>
        <end position="38"/>
    </location>
</feature>
<sequence>MNSNKTSRIRHLKLCCGVSAILLIIVVVVLTTLSLTIFKPRQPEITAHPHLVFNPGSLSQQLNITIQMVITIDNPNYESFRFKNTTAYVTYREDVVAEVPIVQQHVPGHAKLNVTTSADLMVSKLISNPYFWNDVAAGCLNLNSKSTLHGHVSLLKFFKLHFKALSSCDISFFISLRNVESRCNTKIKL</sequence>
<evidence type="ECO:0000313" key="2">
    <source>
        <dbReference type="EMBL" id="KAF3443712.1"/>
    </source>
</evidence>
<gene>
    <name evidence="2" type="ORF">FNV43_RR13402</name>
</gene>
<keyword evidence="1" id="KW-0812">Transmembrane</keyword>